<evidence type="ECO:0000256" key="1">
    <source>
        <dbReference type="SAM" id="MobiDB-lite"/>
    </source>
</evidence>
<keyword evidence="4" id="KW-1185">Reference proteome</keyword>
<dbReference type="EMBL" id="FNHL01000002">
    <property type="protein sequence ID" value="SDM40945.1"/>
    <property type="molecule type" value="Genomic_DNA"/>
</dbReference>
<name>A0A1G9T1J6_9EURY</name>
<feature type="domain" description="DUF8055" evidence="2">
    <location>
        <begin position="30"/>
        <end position="148"/>
    </location>
</feature>
<dbReference type="Pfam" id="PF26240">
    <property type="entry name" value="DUF8055"/>
    <property type="match status" value="1"/>
</dbReference>
<reference evidence="4" key="1">
    <citation type="submission" date="2016-10" db="EMBL/GenBank/DDBJ databases">
        <authorList>
            <person name="Varghese N."/>
            <person name="Submissions S."/>
        </authorList>
    </citation>
    <scope>NUCLEOTIDE SEQUENCE [LARGE SCALE GENOMIC DNA]</scope>
    <source>
        <strain evidence="4">CGMCC 1.10119</strain>
    </source>
</reference>
<organism evidence="3 4">
    <name type="scientific">Halogranum gelatinilyticum</name>
    <dbReference type="NCBI Taxonomy" id="660521"/>
    <lineage>
        <taxon>Archaea</taxon>
        <taxon>Methanobacteriati</taxon>
        <taxon>Methanobacteriota</taxon>
        <taxon>Stenosarchaea group</taxon>
        <taxon>Halobacteria</taxon>
        <taxon>Halobacteriales</taxon>
        <taxon>Haloferacaceae</taxon>
    </lineage>
</organism>
<evidence type="ECO:0000313" key="4">
    <source>
        <dbReference type="Proteomes" id="UP000199451"/>
    </source>
</evidence>
<proteinExistence type="predicted"/>
<dbReference type="RefSeq" id="WP_244509955.1">
    <property type="nucleotide sequence ID" value="NZ_FNHL01000002.1"/>
</dbReference>
<protein>
    <recommendedName>
        <fullName evidence="2">DUF8055 domain-containing protein</fullName>
    </recommendedName>
</protein>
<evidence type="ECO:0000259" key="2">
    <source>
        <dbReference type="Pfam" id="PF26240"/>
    </source>
</evidence>
<dbReference type="STRING" id="660521.SAMN04487949_1564"/>
<dbReference type="InterPro" id="IPR058368">
    <property type="entry name" value="DUF8055"/>
</dbReference>
<accession>A0A1G9T1J6</accession>
<dbReference type="Proteomes" id="UP000199451">
    <property type="component" value="Unassembled WGS sequence"/>
</dbReference>
<evidence type="ECO:0000313" key="3">
    <source>
        <dbReference type="EMBL" id="SDM40945.1"/>
    </source>
</evidence>
<gene>
    <name evidence="3" type="ORF">SAMN04487949_1564</name>
</gene>
<dbReference type="AlphaFoldDB" id="A0A1G9T1J6"/>
<sequence>MGDTDDAAAELGTTGGDAPTDGSADVAHSGYVHRIRDLADEARAARESFAPPEATSEPPDERALRCARDGVGPVVGLYVEAHTAQWDVAFSAEELRLLHRALNDWLTCYAQCYGVDLDASFSIREAAEMLLKTHNVRDTAQLLTCVPSRRE</sequence>
<feature type="region of interest" description="Disordered" evidence="1">
    <location>
        <begin position="1"/>
        <end position="26"/>
    </location>
</feature>